<reference evidence="2 3" key="1">
    <citation type="journal article" date="2019" name="Nat. Plants">
        <title>Stout camphor tree genome fills gaps in understanding of flowering plant genome evolution.</title>
        <authorList>
            <person name="Chaw S.M."/>
            <person name="Liu Y.C."/>
            <person name="Wu Y.W."/>
            <person name="Wang H.Y."/>
            <person name="Lin C.I."/>
            <person name="Wu C.S."/>
            <person name="Ke H.M."/>
            <person name="Chang L.Y."/>
            <person name="Hsu C.Y."/>
            <person name="Yang H.T."/>
            <person name="Sudianto E."/>
            <person name="Hsu M.H."/>
            <person name="Wu K.P."/>
            <person name="Wang L.N."/>
            <person name="Leebens-Mack J.H."/>
            <person name="Tsai I.J."/>
        </authorList>
    </citation>
    <scope>NUCLEOTIDE SEQUENCE [LARGE SCALE GENOMIC DNA]</scope>
    <source>
        <strain evidence="3">cv. Chaw 1501</strain>
        <tissue evidence="2">Young leaves</tissue>
    </source>
</reference>
<evidence type="ECO:0000313" key="3">
    <source>
        <dbReference type="Proteomes" id="UP000283530"/>
    </source>
</evidence>
<dbReference type="OrthoDB" id="45797at2759"/>
<dbReference type="PANTHER" id="PTHR34289:SF3">
    <property type="entry name" value="PROTEIN, PUTATIVE (DUF819)-RELATED"/>
    <property type="match status" value="1"/>
</dbReference>
<feature type="transmembrane region" description="Helical" evidence="1">
    <location>
        <begin position="659"/>
        <end position="680"/>
    </location>
</feature>
<keyword evidence="1" id="KW-1133">Transmembrane helix</keyword>
<feature type="transmembrane region" description="Helical" evidence="1">
    <location>
        <begin position="384"/>
        <end position="408"/>
    </location>
</feature>
<feature type="transmembrane region" description="Helical" evidence="1">
    <location>
        <begin position="536"/>
        <end position="557"/>
    </location>
</feature>
<feature type="transmembrane region" description="Helical" evidence="1">
    <location>
        <begin position="127"/>
        <end position="145"/>
    </location>
</feature>
<feature type="transmembrane region" description="Helical" evidence="1">
    <location>
        <begin position="740"/>
        <end position="759"/>
    </location>
</feature>
<feature type="transmembrane region" description="Helical" evidence="1">
    <location>
        <begin position="765"/>
        <end position="788"/>
    </location>
</feature>
<dbReference type="Pfam" id="PF05684">
    <property type="entry name" value="DUF819"/>
    <property type="match status" value="2"/>
</dbReference>
<accession>A0A443PAP8</accession>
<dbReference type="AlphaFoldDB" id="A0A443PAP8"/>
<dbReference type="InterPro" id="IPR008537">
    <property type="entry name" value="DUF819"/>
</dbReference>
<gene>
    <name evidence="2" type="ORF">CKAN_01680400</name>
</gene>
<feature type="transmembrane region" description="Helical" evidence="1">
    <location>
        <begin position="513"/>
        <end position="529"/>
    </location>
</feature>
<feature type="transmembrane region" description="Helical" evidence="1">
    <location>
        <begin position="100"/>
        <end position="121"/>
    </location>
</feature>
<feature type="transmembrane region" description="Helical" evidence="1">
    <location>
        <begin position="157"/>
        <end position="181"/>
    </location>
</feature>
<feature type="transmembrane region" description="Helical" evidence="1">
    <location>
        <begin position="593"/>
        <end position="617"/>
    </location>
</feature>
<dbReference type="EMBL" id="QPKB01000006">
    <property type="protein sequence ID" value="RWR87843.1"/>
    <property type="molecule type" value="Genomic_DNA"/>
</dbReference>
<dbReference type="PANTHER" id="PTHR34289">
    <property type="entry name" value="PROTEIN, PUTATIVE (DUF819)-RELATED"/>
    <property type="match status" value="1"/>
</dbReference>
<keyword evidence="1" id="KW-0472">Membrane</keyword>
<keyword evidence="1" id="KW-0812">Transmembrane</keyword>
<name>A0A443PAP8_9MAGN</name>
<keyword evidence="3" id="KW-1185">Reference proteome</keyword>
<sequence length="830" mass="87648">MASSLYSTTRSRSLPSQFQNPSFSFSRHLSTVSQLPFPNRTPFSSLSYSPKSTTITARFNISLSSPSLPLISPHDQWGTWTSLFSIAAFGLWSEKTKVGSALSGALVSTLVGLAASNLGIIACDAPAYSIVMEYLLPIAVPLLLFRADLRRVVRSTGMLLLAFLLGSVATTIGTVVAYLLVPMRSLGQDSWKIAAALMSRHIGGAVNYVAVSEALGVSPSVLAAGLAADNVICAMYFTSLFALASRIPVEASTSTNDSPVDTETQSSNKLPVLQTATALATAFAICKIASYLTKLGLKGGILPAVTAIVVVLATIFPAQFGYLAPTGEAIALILMQVAVHLSFILGVGKLLRFDQKLLLVASNANVGGPTTACGMATAKGWSSLIVPGILAGIFGIAIATFIGIAFGVMVLKFIHLDSKISIQTLSQIFLLMASSSSFCSSPLCSPFPFPTFKRSNLSSLHLPTLSPAPNPKIHASISQHPNKSNRNVKTRAHFNIFSASSSSAPLISPQDHWGMWASLFSIAAFGIWSERTAIGSMLSAAIVSILVGLVASNLGILPFEAPAYSVVMDFLLPVAVPLLLFKADLRRIFRSTGTLLVVFLLGSVATTIGTAVAYLLVPMRSLGQDSWKIAAALMSSYIGGAVNYVAVSEALGVSPSVMAAGIAVDNVICAIYFTTLFALASKIPPEASLSSTDATDMEPEARTKLPVSQTTIALAVSLAICKFSTYLTKFLGFNGGSLQCITAMVVILATIFPSQFGFLAPAGEAVALILMQVFFAVVGASGSIWSVINTAPSIFAFACIQDMPRVHLRPPYQQSLSYYRYEQKPVYDLG</sequence>
<dbReference type="STRING" id="337451.A0A443PAP8"/>
<feature type="transmembrane region" description="Helical" evidence="1">
    <location>
        <begin position="301"/>
        <end position="323"/>
    </location>
</feature>
<feature type="transmembrane region" description="Helical" evidence="1">
    <location>
        <begin position="563"/>
        <end position="581"/>
    </location>
</feature>
<evidence type="ECO:0000256" key="1">
    <source>
        <dbReference type="SAM" id="Phobius"/>
    </source>
</evidence>
<dbReference type="Proteomes" id="UP000283530">
    <property type="component" value="Unassembled WGS sequence"/>
</dbReference>
<protein>
    <submittedName>
        <fullName evidence="2">DUF819 domain-containing protein</fullName>
    </submittedName>
</protein>
<feature type="transmembrane region" description="Helical" evidence="1">
    <location>
        <begin position="329"/>
        <end position="351"/>
    </location>
</feature>
<proteinExistence type="predicted"/>
<organism evidence="2 3">
    <name type="scientific">Cinnamomum micranthum f. kanehirae</name>
    <dbReference type="NCBI Taxonomy" id="337451"/>
    <lineage>
        <taxon>Eukaryota</taxon>
        <taxon>Viridiplantae</taxon>
        <taxon>Streptophyta</taxon>
        <taxon>Embryophyta</taxon>
        <taxon>Tracheophyta</taxon>
        <taxon>Spermatophyta</taxon>
        <taxon>Magnoliopsida</taxon>
        <taxon>Magnoliidae</taxon>
        <taxon>Laurales</taxon>
        <taxon>Lauraceae</taxon>
        <taxon>Cinnamomum</taxon>
    </lineage>
</organism>
<comment type="caution">
    <text evidence="2">The sequence shown here is derived from an EMBL/GenBank/DDBJ whole genome shotgun (WGS) entry which is preliminary data.</text>
</comment>
<evidence type="ECO:0000313" key="2">
    <source>
        <dbReference type="EMBL" id="RWR87843.1"/>
    </source>
</evidence>